<keyword evidence="1" id="KW-1133">Transmembrane helix</keyword>
<gene>
    <name evidence="2" type="ORF">ENH88_22140</name>
</gene>
<feature type="transmembrane region" description="Helical" evidence="1">
    <location>
        <begin position="12"/>
        <end position="33"/>
    </location>
</feature>
<evidence type="ECO:0000256" key="1">
    <source>
        <dbReference type="SAM" id="Phobius"/>
    </source>
</evidence>
<reference evidence="2" key="1">
    <citation type="journal article" date="2020" name="mSystems">
        <title>Genome- and Community-Level Interaction Insights into Carbon Utilization and Element Cycling Functions of Hydrothermarchaeota in Hydrothermal Sediment.</title>
        <authorList>
            <person name="Zhou Z."/>
            <person name="Liu Y."/>
            <person name="Xu W."/>
            <person name="Pan J."/>
            <person name="Luo Z.H."/>
            <person name="Li M."/>
        </authorList>
    </citation>
    <scope>NUCLEOTIDE SEQUENCE [LARGE SCALE GENOMIC DNA]</scope>
    <source>
        <strain evidence="2">HyVt-346</strain>
    </source>
</reference>
<accession>A0A7V1D392</accession>
<dbReference type="AlphaFoldDB" id="A0A7V1D392"/>
<protein>
    <submittedName>
        <fullName evidence="2">Pilus assembly protein PilX</fullName>
    </submittedName>
</protein>
<organism evidence="2">
    <name type="scientific">Pseudoalteromonas prydzensis</name>
    <dbReference type="NCBI Taxonomy" id="182141"/>
    <lineage>
        <taxon>Bacteria</taxon>
        <taxon>Pseudomonadati</taxon>
        <taxon>Pseudomonadota</taxon>
        <taxon>Gammaproteobacteria</taxon>
        <taxon>Alteromonadales</taxon>
        <taxon>Pseudoalteromonadaceae</taxon>
        <taxon>Pseudoalteromonas</taxon>
    </lineage>
</organism>
<keyword evidence="1" id="KW-0472">Membrane</keyword>
<sequence>MAHLKRVSKQQGIVLVVALIMVVAVTGIAVTLMSSSSVDMKITNAAFEREEAENLLMGNVQQVIADEATKGGTSHFLYTQAQIPNGTIALNKIGETTSTMSNLNSGALDLPCPRKFNFTAGISCNMVQVNSTITYGSKSKHTITVTSGIAQEMASLNTGG</sequence>
<name>A0A7V1D392_9GAMM</name>
<dbReference type="Proteomes" id="UP000886188">
    <property type="component" value="Unassembled WGS sequence"/>
</dbReference>
<dbReference type="EMBL" id="DRGM01000211">
    <property type="protein sequence ID" value="HEA19098.1"/>
    <property type="molecule type" value="Genomic_DNA"/>
</dbReference>
<proteinExistence type="predicted"/>
<comment type="caution">
    <text evidence="2">The sequence shown here is derived from an EMBL/GenBank/DDBJ whole genome shotgun (WGS) entry which is preliminary data.</text>
</comment>
<keyword evidence="1" id="KW-0812">Transmembrane</keyword>
<dbReference type="RefSeq" id="WP_304185680.1">
    <property type="nucleotide sequence ID" value="NZ_DRGM01000211.1"/>
</dbReference>
<evidence type="ECO:0000313" key="2">
    <source>
        <dbReference type="EMBL" id="HEA19098.1"/>
    </source>
</evidence>